<feature type="non-terminal residue" evidence="2">
    <location>
        <position position="205"/>
    </location>
</feature>
<dbReference type="PANTHER" id="PTHR46599">
    <property type="entry name" value="PIGGYBAC TRANSPOSABLE ELEMENT-DERIVED PROTEIN 4"/>
    <property type="match status" value="1"/>
</dbReference>
<dbReference type="PANTHER" id="PTHR46599:SF3">
    <property type="entry name" value="PIGGYBAC TRANSPOSABLE ELEMENT-DERIVED PROTEIN 4"/>
    <property type="match status" value="1"/>
</dbReference>
<evidence type="ECO:0000259" key="1">
    <source>
        <dbReference type="Pfam" id="PF13843"/>
    </source>
</evidence>
<feature type="non-terminal residue" evidence="2">
    <location>
        <position position="1"/>
    </location>
</feature>
<proteinExistence type="predicted"/>
<accession>A0A9N9KI19</accession>
<gene>
    <name evidence="2" type="ORF">CPELLU_LOCUS21382</name>
</gene>
<sequence length="205" mass="23589">PIPEGFKILSLCDAGYTYTFLSTSHIFTNDVKKINSINQTGCLVLHLTEQLPYQQYSYNIYIDNYFSSVPLYQYLWQIGIGACGTVRKTASGFPKKLKVDRNIKLNWDVRSGVIINKVIAVFWQDNGPVTMLTMIYRLVDDEWKIIHERRQPRETSTNAAKVHAVFGSESKKFLKIPKIIDDYNSHMNGVDIANQMQSYYSTQKT</sequence>
<comment type="caution">
    <text evidence="2">The sequence shown here is derived from an EMBL/GenBank/DDBJ whole genome shotgun (WGS) entry which is preliminary data.</text>
</comment>
<dbReference type="InterPro" id="IPR029526">
    <property type="entry name" value="PGBD"/>
</dbReference>
<evidence type="ECO:0000313" key="2">
    <source>
        <dbReference type="EMBL" id="CAG8836381.1"/>
    </source>
</evidence>
<name>A0A9N9KI19_9GLOM</name>
<organism evidence="2 3">
    <name type="scientific">Cetraspora pellucida</name>
    <dbReference type="NCBI Taxonomy" id="1433469"/>
    <lineage>
        <taxon>Eukaryota</taxon>
        <taxon>Fungi</taxon>
        <taxon>Fungi incertae sedis</taxon>
        <taxon>Mucoromycota</taxon>
        <taxon>Glomeromycotina</taxon>
        <taxon>Glomeromycetes</taxon>
        <taxon>Diversisporales</taxon>
        <taxon>Gigasporaceae</taxon>
        <taxon>Cetraspora</taxon>
    </lineage>
</organism>
<dbReference type="AlphaFoldDB" id="A0A9N9KI19"/>
<protein>
    <submittedName>
        <fullName evidence="2">19831_t:CDS:1</fullName>
    </submittedName>
</protein>
<dbReference type="Pfam" id="PF13843">
    <property type="entry name" value="DDE_Tnp_1_7"/>
    <property type="match status" value="1"/>
</dbReference>
<dbReference type="OrthoDB" id="2423798at2759"/>
<evidence type="ECO:0000313" key="3">
    <source>
        <dbReference type="Proteomes" id="UP000789759"/>
    </source>
</evidence>
<keyword evidence="3" id="KW-1185">Reference proteome</keyword>
<dbReference type="EMBL" id="CAJVQA010078482">
    <property type="protein sequence ID" value="CAG8836381.1"/>
    <property type="molecule type" value="Genomic_DNA"/>
</dbReference>
<feature type="domain" description="PiggyBac transposable element-derived protein" evidence="1">
    <location>
        <begin position="1"/>
        <end position="201"/>
    </location>
</feature>
<reference evidence="2" key="1">
    <citation type="submission" date="2021-06" db="EMBL/GenBank/DDBJ databases">
        <authorList>
            <person name="Kallberg Y."/>
            <person name="Tangrot J."/>
            <person name="Rosling A."/>
        </authorList>
    </citation>
    <scope>NUCLEOTIDE SEQUENCE</scope>
    <source>
        <strain evidence="2">FL966</strain>
    </source>
</reference>
<dbReference type="Proteomes" id="UP000789759">
    <property type="component" value="Unassembled WGS sequence"/>
</dbReference>